<gene>
    <name evidence="9" type="ORF">FisN_32Lh060</name>
</gene>
<sequence>MEEMNHATTIHDKQKTVAVVEEATPKISNRAILLDDQETITLPPPIMQEQRQPRFSSFEEVPIQMRRRIRINNNNNNNNNNESSSSSRRTILTNLRNEEAILSPWMSWMLSFVFLWSKPFLSIVVQQFLYPRRKHLTSYFAREHPPSPPSSSNEVKGLRNYGQTCYLNTVLQSLASLESFQLYLQQLVEWNQQRYEPTQESLTARLWHVLQYLHSSSVEPPDVRDILQQVAHHHAPFRTAGPIGKHPQDAEELLQILMNCLGKEAEEWTTFRPLEWDDDTVVSSLSASTKKTHPEDGIIRRFPLKGEEKKQDEMEFDVFIPRIDSEEDMEMMHTKDDKEQEEKVTSSIHSFSTAMRHMRSTPSASPMSCWVGSALKCRTCQHRRPIHNTPIHSIPVVPLEVSQSLQPSRVEKSFTNQHIPPCRLEECLAEFAAVEVVQDVECRSCTIQEKKTELLEDIIMFQQAMESQSSKRGSEDVHHLQHELDQATAKLRAIYSIDPDDDAPLEDVLCSEEFYWYNDSIPIRRGTALKRMLLTRLPAVLTIHVQRRYYDPSTNRMTKTSQHVVFPEVLDVAPYCAHGGISFAEGFLSPERCRPIPYRLSSVIEHQGNAFYGHY</sequence>
<dbReference type="InterPro" id="IPR038765">
    <property type="entry name" value="Papain-like_cys_pep_sf"/>
</dbReference>
<organism evidence="9 10">
    <name type="scientific">Fistulifera solaris</name>
    <name type="common">Oleaginous diatom</name>
    <dbReference type="NCBI Taxonomy" id="1519565"/>
    <lineage>
        <taxon>Eukaryota</taxon>
        <taxon>Sar</taxon>
        <taxon>Stramenopiles</taxon>
        <taxon>Ochrophyta</taxon>
        <taxon>Bacillariophyta</taxon>
        <taxon>Bacillariophyceae</taxon>
        <taxon>Bacillariophycidae</taxon>
        <taxon>Naviculales</taxon>
        <taxon>Naviculaceae</taxon>
        <taxon>Fistulifera</taxon>
    </lineage>
</organism>
<evidence type="ECO:0000256" key="7">
    <source>
        <dbReference type="ARBA" id="ARBA00022807"/>
    </source>
</evidence>
<dbReference type="PROSITE" id="PS00973">
    <property type="entry name" value="USP_2"/>
    <property type="match status" value="1"/>
</dbReference>
<dbReference type="PROSITE" id="PS50235">
    <property type="entry name" value="USP_3"/>
    <property type="match status" value="1"/>
</dbReference>
<proteinExistence type="inferred from homology"/>
<dbReference type="CDD" id="cd02257">
    <property type="entry name" value="Peptidase_C19"/>
    <property type="match status" value="1"/>
</dbReference>
<comment type="catalytic activity">
    <reaction evidence="1">
        <text>Thiol-dependent hydrolysis of ester, thioester, amide, peptide and isopeptide bonds formed by the C-terminal Gly of ubiquitin (a 76-residue protein attached to proteins as an intracellular targeting signal).</text>
        <dbReference type="EC" id="3.4.19.12"/>
    </reaction>
</comment>
<keyword evidence="5" id="KW-0833">Ubl conjugation pathway</keyword>
<keyword evidence="4" id="KW-0645">Protease</keyword>
<dbReference type="InParanoid" id="A0A1Z5JGL9"/>
<dbReference type="GO" id="GO:0005634">
    <property type="term" value="C:nucleus"/>
    <property type="evidence" value="ECO:0007669"/>
    <property type="project" value="TreeGrafter"/>
</dbReference>
<dbReference type="Gene3D" id="3.90.70.10">
    <property type="entry name" value="Cysteine proteinases"/>
    <property type="match status" value="1"/>
</dbReference>
<evidence type="ECO:0000313" key="9">
    <source>
        <dbReference type="EMBL" id="GAX12918.1"/>
    </source>
</evidence>
<dbReference type="GO" id="GO:0005829">
    <property type="term" value="C:cytosol"/>
    <property type="evidence" value="ECO:0007669"/>
    <property type="project" value="TreeGrafter"/>
</dbReference>
<accession>A0A1Z5JGL9</accession>
<evidence type="ECO:0000256" key="1">
    <source>
        <dbReference type="ARBA" id="ARBA00000707"/>
    </source>
</evidence>
<name>A0A1Z5JGL9_FISSO</name>
<dbReference type="EMBL" id="BDSP01000058">
    <property type="protein sequence ID" value="GAX12918.1"/>
    <property type="molecule type" value="Genomic_DNA"/>
</dbReference>
<evidence type="ECO:0000256" key="6">
    <source>
        <dbReference type="ARBA" id="ARBA00022801"/>
    </source>
</evidence>
<dbReference type="GO" id="GO:0006508">
    <property type="term" value="P:proteolysis"/>
    <property type="evidence" value="ECO:0007669"/>
    <property type="project" value="UniProtKB-KW"/>
</dbReference>
<protein>
    <recommendedName>
        <fullName evidence="3">ubiquitinyl hydrolase 1</fullName>
        <ecNumber evidence="3">3.4.19.12</ecNumber>
    </recommendedName>
</protein>
<reference evidence="9 10" key="1">
    <citation type="journal article" date="2015" name="Plant Cell">
        <title>Oil accumulation by the oleaginous diatom Fistulifera solaris as revealed by the genome and transcriptome.</title>
        <authorList>
            <person name="Tanaka T."/>
            <person name="Maeda Y."/>
            <person name="Veluchamy A."/>
            <person name="Tanaka M."/>
            <person name="Abida H."/>
            <person name="Marechal E."/>
            <person name="Bowler C."/>
            <person name="Muto M."/>
            <person name="Sunaga Y."/>
            <person name="Tanaka M."/>
            <person name="Yoshino T."/>
            <person name="Taniguchi T."/>
            <person name="Fukuda Y."/>
            <person name="Nemoto M."/>
            <person name="Matsumoto M."/>
            <person name="Wong P.S."/>
            <person name="Aburatani S."/>
            <person name="Fujibuchi W."/>
        </authorList>
    </citation>
    <scope>NUCLEOTIDE SEQUENCE [LARGE SCALE GENOMIC DNA]</scope>
    <source>
        <strain evidence="9 10">JPCC DA0580</strain>
    </source>
</reference>
<dbReference type="EC" id="3.4.19.12" evidence="3"/>
<dbReference type="AlphaFoldDB" id="A0A1Z5JGL9"/>
<feature type="domain" description="USP" evidence="8">
    <location>
        <begin position="156"/>
        <end position="615"/>
    </location>
</feature>
<dbReference type="SUPFAM" id="SSF54001">
    <property type="entry name" value="Cysteine proteinases"/>
    <property type="match status" value="1"/>
</dbReference>
<evidence type="ECO:0000313" key="10">
    <source>
        <dbReference type="Proteomes" id="UP000198406"/>
    </source>
</evidence>
<evidence type="ECO:0000256" key="5">
    <source>
        <dbReference type="ARBA" id="ARBA00022786"/>
    </source>
</evidence>
<dbReference type="OrthoDB" id="2248014at2759"/>
<dbReference type="InterPro" id="IPR018200">
    <property type="entry name" value="USP_CS"/>
</dbReference>
<comment type="similarity">
    <text evidence="2">Belongs to the peptidase C19 family.</text>
</comment>
<evidence type="ECO:0000256" key="4">
    <source>
        <dbReference type="ARBA" id="ARBA00022670"/>
    </source>
</evidence>
<dbReference type="PANTHER" id="PTHR24006:SF888">
    <property type="entry name" value="UBIQUITIN CARBOXYL-TERMINAL HYDROLASE 30"/>
    <property type="match status" value="1"/>
</dbReference>
<dbReference type="Pfam" id="PF00443">
    <property type="entry name" value="UCH"/>
    <property type="match status" value="1"/>
</dbReference>
<dbReference type="PANTHER" id="PTHR24006">
    <property type="entry name" value="UBIQUITIN CARBOXYL-TERMINAL HYDROLASE"/>
    <property type="match status" value="1"/>
</dbReference>
<dbReference type="InterPro" id="IPR028889">
    <property type="entry name" value="USP"/>
</dbReference>
<evidence type="ECO:0000256" key="2">
    <source>
        <dbReference type="ARBA" id="ARBA00009085"/>
    </source>
</evidence>
<keyword evidence="7" id="KW-0788">Thiol protease</keyword>
<keyword evidence="6 9" id="KW-0378">Hydrolase</keyword>
<evidence type="ECO:0000259" key="8">
    <source>
        <dbReference type="PROSITE" id="PS50235"/>
    </source>
</evidence>
<keyword evidence="10" id="KW-1185">Reference proteome</keyword>
<dbReference type="Proteomes" id="UP000198406">
    <property type="component" value="Unassembled WGS sequence"/>
</dbReference>
<dbReference type="GO" id="GO:0016579">
    <property type="term" value="P:protein deubiquitination"/>
    <property type="evidence" value="ECO:0007669"/>
    <property type="project" value="InterPro"/>
</dbReference>
<dbReference type="GO" id="GO:0004843">
    <property type="term" value="F:cysteine-type deubiquitinase activity"/>
    <property type="evidence" value="ECO:0007669"/>
    <property type="project" value="UniProtKB-EC"/>
</dbReference>
<dbReference type="InterPro" id="IPR050164">
    <property type="entry name" value="Peptidase_C19"/>
</dbReference>
<dbReference type="InterPro" id="IPR001394">
    <property type="entry name" value="Peptidase_C19_UCH"/>
</dbReference>
<comment type="caution">
    <text evidence="9">The sequence shown here is derived from an EMBL/GenBank/DDBJ whole genome shotgun (WGS) entry which is preliminary data.</text>
</comment>
<evidence type="ECO:0000256" key="3">
    <source>
        <dbReference type="ARBA" id="ARBA00012759"/>
    </source>
</evidence>